<evidence type="ECO:0000313" key="6">
    <source>
        <dbReference type="Proteomes" id="UP000323393"/>
    </source>
</evidence>
<keyword evidence="1" id="KW-1133">Transmembrane helix</keyword>
<evidence type="ECO:0000313" key="5">
    <source>
        <dbReference type="Proteomes" id="UP000195573"/>
    </source>
</evidence>
<protein>
    <submittedName>
        <fullName evidence="3">Uncharacterized protein</fullName>
    </submittedName>
</protein>
<feature type="transmembrane region" description="Helical" evidence="1">
    <location>
        <begin position="47"/>
        <end position="64"/>
    </location>
</feature>
<organism evidence="3 6">
    <name type="scientific">Sutcliffiella horikoshii</name>
    <dbReference type="NCBI Taxonomy" id="79883"/>
    <lineage>
        <taxon>Bacteria</taxon>
        <taxon>Bacillati</taxon>
        <taxon>Bacillota</taxon>
        <taxon>Bacilli</taxon>
        <taxon>Bacillales</taxon>
        <taxon>Bacillaceae</taxon>
        <taxon>Sutcliffiella</taxon>
    </lineage>
</organism>
<dbReference type="AlphaFoldDB" id="A0A1Y0CIU8"/>
<dbReference type="EMBL" id="CP020880">
    <property type="protein sequence ID" value="ART75201.1"/>
    <property type="molecule type" value="Genomic_DNA"/>
</dbReference>
<reference evidence="6 7" key="2">
    <citation type="submission" date="2019-08" db="EMBL/GenBank/DDBJ databases">
        <title>Bacillus genomes from the desert of Cuatro Cienegas, Coahuila.</title>
        <authorList>
            <person name="Olmedo-Alvarez G."/>
        </authorList>
    </citation>
    <scope>NUCLEOTIDE SEQUENCE [LARGE SCALE GENOMIC DNA]</scope>
    <source>
        <strain evidence="3 6">CH88_3T</strain>
        <strain evidence="4 7">CH98b_3T</strain>
    </source>
</reference>
<gene>
    <name evidence="2" type="ORF">B4U37_03695</name>
    <name evidence="3" type="ORF">FZC74_12290</name>
    <name evidence="4" type="ORF">FZC75_11575</name>
</gene>
<reference evidence="2 5" key="1">
    <citation type="submission" date="2017-04" db="EMBL/GenBank/DDBJ databases">
        <title>Complete Genome Sequence of the Bacillus horikoshii 20a strain from Cuatro Cienegas, Coahuila, Mexico.</title>
        <authorList>
            <person name="Zarza E."/>
            <person name="Alcaraz L.D."/>
            <person name="Aguilar-Salinas B."/>
            <person name="Islas A."/>
            <person name="Olmedo-Alvarez G."/>
        </authorList>
    </citation>
    <scope>NUCLEOTIDE SEQUENCE [LARGE SCALE GENOMIC DNA]</scope>
    <source>
        <strain evidence="2 5">20a</strain>
    </source>
</reference>
<evidence type="ECO:0000256" key="1">
    <source>
        <dbReference type="SAM" id="Phobius"/>
    </source>
</evidence>
<dbReference type="RefSeq" id="WP_088017132.1">
    <property type="nucleotide sequence ID" value="NZ_VTEU01000004.1"/>
</dbReference>
<feature type="transmembrane region" description="Helical" evidence="1">
    <location>
        <begin position="6"/>
        <end position="27"/>
    </location>
</feature>
<dbReference type="Proteomes" id="UP000323393">
    <property type="component" value="Unassembled WGS sequence"/>
</dbReference>
<dbReference type="Proteomes" id="UP000195573">
    <property type="component" value="Chromosome"/>
</dbReference>
<dbReference type="EMBL" id="VTET01000005">
    <property type="protein sequence ID" value="TYS71795.1"/>
    <property type="molecule type" value="Genomic_DNA"/>
</dbReference>
<dbReference type="KEGG" id="bhk:B4U37_03695"/>
<proteinExistence type="predicted"/>
<evidence type="ECO:0000313" key="4">
    <source>
        <dbReference type="EMBL" id="TYS71795.1"/>
    </source>
</evidence>
<evidence type="ECO:0000313" key="7">
    <source>
        <dbReference type="Proteomes" id="UP000324517"/>
    </source>
</evidence>
<evidence type="ECO:0000313" key="3">
    <source>
        <dbReference type="EMBL" id="TYS58578.1"/>
    </source>
</evidence>
<keyword evidence="1" id="KW-0472">Membrane</keyword>
<feature type="transmembrane region" description="Helical" evidence="1">
    <location>
        <begin position="70"/>
        <end position="97"/>
    </location>
</feature>
<name>A0A1Y0CIU8_9BACI</name>
<evidence type="ECO:0000313" key="2">
    <source>
        <dbReference type="EMBL" id="ART75201.1"/>
    </source>
</evidence>
<accession>A0A1Y0CIU8</accession>
<dbReference type="EMBL" id="VTEU01000004">
    <property type="protein sequence ID" value="TYS58578.1"/>
    <property type="molecule type" value="Genomic_DNA"/>
</dbReference>
<keyword evidence="5" id="KW-1185">Reference proteome</keyword>
<dbReference type="OrthoDB" id="2951423at2"/>
<dbReference type="Proteomes" id="UP000324517">
    <property type="component" value="Unassembled WGS sequence"/>
</dbReference>
<keyword evidence="1" id="KW-0812">Transmembrane</keyword>
<sequence length="101" mass="11648">MELIGTILFALAAFLLFNVLFALLYILSKSAGIGFYRWITHDGLLDILSFPIIGLTQWAASSIYERYNWFIARVLLILYTILIFMLSIVSFIVFGYLEDIR</sequence>